<dbReference type="Pfam" id="PF13535">
    <property type="entry name" value="ATP-grasp_4"/>
    <property type="match status" value="1"/>
</dbReference>
<dbReference type="SUPFAM" id="SSF56059">
    <property type="entry name" value="Glutathione synthetase ATP-binding domain-like"/>
    <property type="match status" value="1"/>
</dbReference>
<dbReference type="PANTHER" id="PTHR43585">
    <property type="entry name" value="FUMIPYRROLE BIOSYNTHESIS PROTEIN C"/>
    <property type="match status" value="1"/>
</dbReference>
<evidence type="ECO:0000313" key="6">
    <source>
        <dbReference type="EMBL" id="GIF87932.1"/>
    </source>
</evidence>
<sequence length="416" mass="44203">MTVHDDRPLLLMVRTGKREFREYLLRSLAPAYRVHLFTGVAPTWELDYVAGATELGGLLDVKAMAEAAQRLPDGPVAGVFTWDEARTPQTAELAVALGLPGDPAVTARCRDKLLTRRALAAAQVAQPASVPVGSLSQAFAEAARIGYPVILKPSDLALSVGVIKVAGPAELAAAYEFTSAVRHGALPDWRPQVLLEEYVDGEEISVDAAVHHGEVTPLCLARKEIGHPPYCIEIGHYVHGDDPLLHDLQLRRLLQDAHEALGFRDGVTHTEIKLSSRGPRIIEVNGRLGGDMIPYLGLRATGVDVALAAAAVACGRPPVVAPDRKLVAAVRFFYPAQPDTVVETLAFDRAGLPPAVDELALLAEPGDRRSPPPAGTVNGRVAYATAVAATPRECERALDAAGAALRINGMPPADHG</sequence>
<keyword evidence="2 4" id="KW-0547">Nucleotide-binding</keyword>
<organism evidence="6 7">
    <name type="scientific">Catellatospora chokoriensis</name>
    <dbReference type="NCBI Taxonomy" id="310353"/>
    <lineage>
        <taxon>Bacteria</taxon>
        <taxon>Bacillati</taxon>
        <taxon>Actinomycetota</taxon>
        <taxon>Actinomycetes</taxon>
        <taxon>Micromonosporales</taxon>
        <taxon>Micromonosporaceae</taxon>
        <taxon>Catellatospora</taxon>
    </lineage>
</organism>
<evidence type="ECO:0000313" key="7">
    <source>
        <dbReference type="Proteomes" id="UP000619293"/>
    </source>
</evidence>
<keyword evidence="3 4" id="KW-0067">ATP-binding</keyword>
<protein>
    <submittedName>
        <fullName evidence="6">Carboxylase</fullName>
    </submittedName>
</protein>
<proteinExistence type="predicted"/>
<dbReference type="AlphaFoldDB" id="A0A8J3JN49"/>
<dbReference type="RefSeq" id="WP_191837730.1">
    <property type="nucleotide sequence ID" value="NZ_BAAALB010000010.1"/>
</dbReference>
<keyword evidence="1" id="KW-0436">Ligase</keyword>
<reference evidence="6 7" key="1">
    <citation type="submission" date="2021-01" db="EMBL/GenBank/DDBJ databases">
        <title>Whole genome shotgun sequence of Catellatospora chokoriensis NBRC 107358.</title>
        <authorList>
            <person name="Komaki H."/>
            <person name="Tamura T."/>
        </authorList>
    </citation>
    <scope>NUCLEOTIDE SEQUENCE [LARGE SCALE GENOMIC DNA]</scope>
    <source>
        <strain evidence="6 7">NBRC 107358</strain>
    </source>
</reference>
<evidence type="ECO:0000256" key="1">
    <source>
        <dbReference type="ARBA" id="ARBA00022598"/>
    </source>
</evidence>
<gene>
    <name evidence="6" type="ORF">Cch02nite_13760</name>
</gene>
<dbReference type="Gene3D" id="3.30.470.20">
    <property type="entry name" value="ATP-grasp fold, B domain"/>
    <property type="match status" value="1"/>
</dbReference>
<comment type="caution">
    <text evidence="6">The sequence shown here is derived from an EMBL/GenBank/DDBJ whole genome shotgun (WGS) entry which is preliminary data.</text>
</comment>
<dbReference type="Pfam" id="PF18603">
    <property type="entry name" value="LAL_C2"/>
    <property type="match status" value="1"/>
</dbReference>
<evidence type="ECO:0000256" key="2">
    <source>
        <dbReference type="ARBA" id="ARBA00022741"/>
    </source>
</evidence>
<dbReference type="InterPro" id="IPR040570">
    <property type="entry name" value="LAL_C2"/>
</dbReference>
<dbReference type="InterPro" id="IPR011761">
    <property type="entry name" value="ATP-grasp"/>
</dbReference>
<dbReference type="InterPro" id="IPR052032">
    <property type="entry name" value="ATP-dep_AA_Ligase"/>
</dbReference>
<dbReference type="GO" id="GO:0016874">
    <property type="term" value="F:ligase activity"/>
    <property type="evidence" value="ECO:0007669"/>
    <property type="project" value="UniProtKB-KW"/>
</dbReference>
<evidence type="ECO:0000256" key="3">
    <source>
        <dbReference type="ARBA" id="ARBA00022840"/>
    </source>
</evidence>
<dbReference type="PROSITE" id="PS50975">
    <property type="entry name" value="ATP_GRASP"/>
    <property type="match status" value="1"/>
</dbReference>
<evidence type="ECO:0000256" key="4">
    <source>
        <dbReference type="PROSITE-ProRule" id="PRU00409"/>
    </source>
</evidence>
<dbReference type="Proteomes" id="UP000619293">
    <property type="component" value="Unassembled WGS sequence"/>
</dbReference>
<dbReference type="EMBL" id="BONG01000006">
    <property type="protein sequence ID" value="GIF87932.1"/>
    <property type="molecule type" value="Genomic_DNA"/>
</dbReference>
<dbReference type="PANTHER" id="PTHR43585:SF2">
    <property type="entry name" value="ATP-GRASP ENZYME FSQD"/>
    <property type="match status" value="1"/>
</dbReference>
<dbReference type="GO" id="GO:0046872">
    <property type="term" value="F:metal ion binding"/>
    <property type="evidence" value="ECO:0007669"/>
    <property type="project" value="InterPro"/>
</dbReference>
<dbReference type="GO" id="GO:0005524">
    <property type="term" value="F:ATP binding"/>
    <property type="evidence" value="ECO:0007669"/>
    <property type="project" value="UniProtKB-UniRule"/>
</dbReference>
<keyword evidence="7" id="KW-1185">Reference proteome</keyword>
<feature type="domain" description="ATP-grasp" evidence="5">
    <location>
        <begin position="116"/>
        <end position="314"/>
    </location>
</feature>
<accession>A0A8J3JN49</accession>
<evidence type="ECO:0000259" key="5">
    <source>
        <dbReference type="PROSITE" id="PS50975"/>
    </source>
</evidence>
<name>A0A8J3JN49_9ACTN</name>